<proteinExistence type="predicted"/>
<evidence type="ECO:0000313" key="1">
    <source>
        <dbReference type="EMBL" id="QLY27797.1"/>
    </source>
</evidence>
<evidence type="ECO:0000313" key="2">
    <source>
        <dbReference type="Proteomes" id="UP000515512"/>
    </source>
</evidence>
<reference evidence="1 2" key="1">
    <citation type="submission" date="2020-07" db="EMBL/GenBank/DDBJ databases">
        <authorList>
            <person name="Zhuang K."/>
            <person name="Ran Y."/>
        </authorList>
    </citation>
    <scope>NUCLEOTIDE SEQUENCE [LARGE SCALE GENOMIC DNA]</scope>
    <source>
        <strain evidence="1 2">WCH-YHL-001</strain>
    </source>
</reference>
<keyword evidence="2" id="KW-1185">Reference proteome</keyword>
<dbReference type="Proteomes" id="UP000515512">
    <property type="component" value="Chromosome"/>
</dbReference>
<dbReference type="AlphaFoldDB" id="A0A7D6V9X8"/>
<protein>
    <submittedName>
        <fullName evidence="1">Uncharacterized protein</fullName>
    </submittedName>
</protein>
<accession>A0A7D6V9X8</accession>
<dbReference type="RefSeq" id="WP_181579005.1">
    <property type="nucleotide sequence ID" value="NZ_CP059399.1"/>
</dbReference>
<dbReference type="KEGG" id="nhu:H0264_20310"/>
<organism evidence="1 2">
    <name type="scientific">Nocardia huaxiensis</name>
    <dbReference type="NCBI Taxonomy" id="2755382"/>
    <lineage>
        <taxon>Bacteria</taxon>
        <taxon>Bacillati</taxon>
        <taxon>Actinomycetota</taxon>
        <taxon>Actinomycetes</taxon>
        <taxon>Mycobacteriales</taxon>
        <taxon>Nocardiaceae</taxon>
        <taxon>Nocardia</taxon>
    </lineage>
</organism>
<sequence>MTEQGQYARYREDSTVLAAIGDSIAPEVRLVCVRLPVALAEAAVAAWNRDETGELGAESPEQYALRDRAAELALIGLAVSERGRREGDVVVVELPVESVAAAIQAAGR</sequence>
<gene>
    <name evidence="1" type="ORF">H0264_20310</name>
</gene>
<name>A0A7D6V9X8_9NOCA</name>
<dbReference type="EMBL" id="CP059399">
    <property type="protein sequence ID" value="QLY27797.1"/>
    <property type="molecule type" value="Genomic_DNA"/>
</dbReference>